<reference evidence="1" key="1">
    <citation type="submission" date="2023-04" db="EMBL/GenBank/DDBJ databases">
        <title>Aspergillus oryzae NBRC 4228.</title>
        <authorList>
            <person name="Ichikawa N."/>
            <person name="Sato H."/>
            <person name="Tonouchi N."/>
        </authorList>
    </citation>
    <scope>NUCLEOTIDE SEQUENCE</scope>
    <source>
        <strain evidence="1">NBRC 4228</strain>
    </source>
</reference>
<proteinExistence type="predicted"/>
<evidence type="ECO:0000313" key="1">
    <source>
        <dbReference type="EMBL" id="GMG31829.1"/>
    </source>
</evidence>
<evidence type="ECO:0000313" key="2">
    <source>
        <dbReference type="Proteomes" id="UP001165205"/>
    </source>
</evidence>
<organism evidence="1 2">
    <name type="scientific">Aspergillus oryzae</name>
    <name type="common">Yellow koji mold</name>
    <dbReference type="NCBI Taxonomy" id="5062"/>
    <lineage>
        <taxon>Eukaryota</taxon>
        <taxon>Fungi</taxon>
        <taxon>Dikarya</taxon>
        <taxon>Ascomycota</taxon>
        <taxon>Pezizomycotina</taxon>
        <taxon>Eurotiomycetes</taxon>
        <taxon>Eurotiomycetidae</taxon>
        <taxon>Eurotiales</taxon>
        <taxon>Aspergillaceae</taxon>
        <taxon>Aspergillus</taxon>
        <taxon>Aspergillus subgen. Circumdati</taxon>
    </lineage>
</organism>
<name>A0AAN5BYG6_ASPOZ</name>
<dbReference type="EMBL" id="BSYA01000090">
    <property type="protein sequence ID" value="GMG31829.1"/>
    <property type="molecule type" value="Genomic_DNA"/>
</dbReference>
<gene>
    <name evidence="1" type="ORF">Aory04_000764800</name>
</gene>
<comment type="caution">
    <text evidence="1">The sequence shown here is derived from an EMBL/GenBank/DDBJ whole genome shotgun (WGS) entry which is preliminary data.</text>
</comment>
<accession>A0AAN5BYG6</accession>
<dbReference type="AlphaFoldDB" id="A0AAN5BYG6"/>
<dbReference type="InterPro" id="IPR036514">
    <property type="entry name" value="SGNH_hydro_sf"/>
</dbReference>
<dbReference type="Proteomes" id="UP001165205">
    <property type="component" value="Unassembled WGS sequence"/>
</dbReference>
<dbReference type="Gene3D" id="3.40.50.1110">
    <property type="entry name" value="SGNH hydrolase"/>
    <property type="match status" value="2"/>
</dbReference>
<sequence length="198" mass="21631">MHILTPRPGTGTTTGGENWVGYLTTAQNASLVLSYNLAVGGASIDNSLVQGSTDVDLASQVDIFDETYSSKPASAPWSAENSVFGFWIGINEYVVLCSGETRLKLAPPMFIDQGNATVEQHAAYLAVYNRNLEAMVDGFKTNHTDILDDPTDYGFPDATCINDDGTSCIWWNDYHPSAKYHQLQAEDMKKVLQPLGAW</sequence>
<protein>
    <submittedName>
        <fullName evidence="1">Unnamed protein product</fullName>
    </submittedName>
</protein>
<dbReference type="SUPFAM" id="SSF52266">
    <property type="entry name" value="SGNH hydrolase"/>
    <property type="match status" value="1"/>
</dbReference>